<name>A0A834FW82_RHOSS</name>
<dbReference type="OrthoDB" id="191139at2759"/>
<evidence type="ECO:0008006" key="3">
    <source>
        <dbReference type="Google" id="ProtNLM"/>
    </source>
</evidence>
<dbReference type="EMBL" id="WJXA01000058">
    <property type="protein sequence ID" value="KAF7116649.1"/>
    <property type="molecule type" value="Genomic_DNA"/>
</dbReference>
<evidence type="ECO:0000313" key="1">
    <source>
        <dbReference type="EMBL" id="KAF7116649.1"/>
    </source>
</evidence>
<protein>
    <recommendedName>
        <fullName evidence="3">RNase H type-1 domain-containing protein</fullName>
    </recommendedName>
</protein>
<dbReference type="AlphaFoldDB" id="A0A834FW82"/>
<keyword evidence="2" id="KW-1185">Reference proteome</keyword>
<gene>
    <name evidence="1" type="ORF">RHSIM_RhsimUnG0019900</name>
</gene>
<accession>A0A834FW82</accession>
<comment type="caution">
    <text evidence="1">The sequence shown here is derived from an EMBL/GenBank/DDBJ whole genome shotgun (WGS) entry which is preliminary data.</text>
</comment>
<proteinExistence type="predicted"/>
<reference evidence="1" key="1">
    <citation type="submission" date="2019-11" db="EMBL/GenBank/DDBJ databases">
        <authorList>
            <person name="Liu Y."/>
            <person name="Hou J."/>
            <person name="Li T.-Q."/>
            <person name="Guan C.-H."/>
            <person name="Wu X."/>
            <person name="Wu H.-Z."/>
            <person name="Ling F."/>
            <person name="Zhang R."/>
            <person name="Shi X.-G."/>
            <person name="Ren J.-P."/>
            <person name="Chen E.-F."/>
            <person name="Sun J.-M."/>
        </authorList>
    </citation>
    <scope>NUCLEOTIDE SEQUENCE</scope>
    <source>
        <strain evidence="1">Adult_tree_wgs_1</strain>
        <tissue evidence="1">Leaves</tissue>
    </source>
</reference>
<dbReference type="Proteomes" id="UP000626092">
    <property type="component" value="Unassembled WGS sequence"/>
</dbReference>
<organism evidence="1 2">
    <name type="scientific">Rhododendron simsii</name>
    <name type="common">Sims's rhododendron</name>
    <dbReference type="NCBI Taxonomy" id="118357"/>
    <lineage>
        <taxon>Eukaryota</taxon>
        <taxon>Viridiplantae</taxon>
        <taxon>Streptophyta</taxon>
        <taxon>Embryophyta</taxon>
        <taxon>Tracheophyta</taxon>
        <taxon>Spermatophyta</taxon>
        <taxon>Magnoliopsida</taxon>
        <taxon>eudicotyledons</taxon>
        <taxon>Gunneridae</taxon>
        <taxon>Pentapetalae</taxon>
        <taxon>asterids</taxon>
        <taxon>Ericales</taxon>
        <taxon>Ericaceae</taxon>
        <taxon>Ericoideae</taxon>
        <taxon>Rhodoreae</taxon>
        <taxon>Rhododendron</taxon>
    </lineage>
</organism>
<sequence length="189" mass="20544">MRMLTFRGVGVVLVKCFGGEWLGIKLVQVWRGGGYGGREAGQWEKIVQWLNEIWNHTALLEAARKANFRGLSSQIAAGFGSGSLGRNSWGWSLTAIDTAASIGIGTETVRVLALRGVHVPMGIRSEEMAIWLAGLMAEDLGMSNVIVESNCRQAILLCMKWIGRAANRVAAKLASLALGRNLPRPWRAV</sequence>
<evidence type="ECO:0000313" key="2">
    <source>
        <dbReference type="Proteomes" id="UP000626092"/>
    </source>
</evidence>